<dbReference type="InterPro" id="IPR001525">
    <property type="entry name" value="C5_MeTfrase"/>
</dbReference>
<dbReference type="Pfam" id="PF00145">
    <property type="entry name" value="DNA_methylase"/>
    <property type="match status" value="1"/>
</dbReference>
<dbReference type="AlphaFoldDB" id="A0A841QHX7"/>
<dbReference type="InterPro" id="IPR029063">
    <property type="entry name" value="SAM-dependent_MTases_sf"/>
</dbReference>
<feature type="compositionally biased region" description="Basic and acidic residues" evidence="8">
    <location>
        <begin position="218"/>
        <end position="236"/>
    </location>
</feature>
<dbReference type="PANTHER" id="PTHR10629:SF52">
    <property type="entry name" value="DNA (CYTOSINE-5)-METHYLTRANSFERASE 1"/>
    <property type="match status" value="1"/>
</dbReference>
<feature type="compositionally biased region" description="Basic and acidic residues" evidence="8">
    <location>
        <begin position="249"/>
        <end position="258"/>
    </location>
</feature>
<keyword evidence="10" id="KW-1185">Reference proteome</keyword>
<reference evidence="9 10" key="1">
    <citation type="submission" date="2020-08" db="EMBL/GenBank/DDBJ databases">
        <title>Genomic Encyclopedia of Type Strains, Phase IV (KMG-IV): sequencing the most valuable type-strain genomes for metagenomic binning, comparative biology and taxonomic classification.</title>
        <authorList>
            <person name="Goeker M."/>
        </authorList>
    </citation>
    <scope>NUCLEOTIDE SEQUENCE [LARGE SCALE GENOMIC DNA]</scope>
    <source>
        <strain evidence="9 10">DSM 4491</strain>
    </source>
</reference>
<dbReference type="PANTHER" id="PTHR10629">
    <property type="entry name" value="CYTOSINE-SPECIFIC METHYLTRANSFERASE"/>
    <property type="match status" value="1"/>
</dbReference>
<keyword evidence="4 7" id="KW-0949">S-adenosyl-L-methionine</keyword>
<evidence type="ECO:0000256" key="7">
    <source>
        <dbReference type="PROSITE-ProRule" id="PRU01016"/>
    </source>
</evidence>
<evidence type="ECO:0000256" key="5">
    <source>
        <dbReference type="ARBA" id="ARBA00022747"/>
    </source>
</evidence>
<comment type="similarity">
    <text evidence="7">Belongs to the class I-like SAM-binding methyltransferase superfamily. C5-methyltransferase family.</text>
</comment>
<name>A0A841QHX7_9PROT</name>
<dbReference type="GO" id="GO:0032259">
    <property type="term" value="P:methylation"/>
    <property type="evidence" value="ECO:0007669"/>
    <property type="project" value="UniProtKB-KW"/>
</dbReference>
<feature type="compositionally biased region" description="Basic and acidic residues" evidence="8">
    <location>
        <begin position="267"/>
        <end position="285"/>
    </location>
</feature>
<feature type="active site" evidence="7">
    <location>
        <position position="93"/>
    </location>
</feature>
<dbReference type="Gene3D" id="3.40.50.150">
    <property type="entry name" value="Vaccinia Virus protein VP39"/>
    <property type="match status" value="1"/>
</dbReference>
<comment type="caution">
    <text evidence="9">The sequence shown here is derived from an EMBL/GenBank/DDBJ whole genome shotgun (WGS) entry which is preliminary data.</text>
</comment>
<feature type="region of interest" description="Disordered" evidence="8">
    <location>
        <begin position="209"/>
        <end position="366"/>
    </location>
</feature>
<evidence type="ECO:0000256" key="4">
    <source>
        <dbReference type="ARBA" id="ARBA00022691"/>
    </source>
</evidence>
<dbReference type="InterPro" id="IPR050390">
    <property type="entry name" value="C5-Methyltransferase"/>
</dbReference>
<evidence type="ECO:0000313" key="9">
    <source>
        <dbReference type="EMBL" id="MBB6458160.1"/>
    </source>
</evidence>
<dbReference type="PROSITE" id="PS00094">
    <property type="entry name" value="C5_MTASE_1"/>
    <property type="match status" value="1"/>
</dbReference>
<organism evidence="9 10">
    <name type="scientific">Acetobacter lovaniensis</name>
    <dbReference type="NCBI Taxonomy" id="104100"/>
    <lineage>
        <taxon>Bacteria</taxon>
        <taxon>Pseudomonadati</taxon>
        <taxon>Pseudomonadota</taxon>
        <taxon>Alphaproteobacteria</taxon>
        <taxon>Acetobacterales</taxon>
        <taxon>Acetobacteraceae</taxon>
        <taxon>Acetobacter</taxon>
    </lineage>
</organism>
<evidence type="ECO:0000256" key="2">
    <source>
        <dbReference type="ARBA" id="ARBA00022603"/>
    </source>
</evidence>
<evidence type="ECO:0000256" key="3">
    <source>
        <dbReference type="ARBA" id="ARBA00022679"/>
    </source>
</evidence>
<dbReference type="GO" id="GO:0044027">
    <property type="term" value="P:negative regulation of gene expression via chromosomal CpG island methylation"/>
    <property type="evidence" value="ECO:0007669"/>
    <property type="project" value="TreeGrafter"/>
</dbReference>
<proteinExistence type="inferred from homology"/>
<dbReference type="GO" id="GO:0009307">
    <property type="term" value="P:DNA restriction-modification system"/>
    <property type="evidence" value="ECO:0007669"/>
    <property type="project" value="UniProtKB-KW"/>
</dbReference>
<accession>A0A841QHX7</accession>
<dbReference type="SUPFAM" id="SSF53335">
    <property type="entry name" value="S-adenosyl-L-methionine-dependent methyltransferases"/>
    <property type="match status" value="1"/>
</dbReference>
<comment type="catalytic activity">
    <reaction evidence="6">
        <text>a 2'-deoxycytidine in DNA + S-adenosyl-L-methionine = a 5-methyl-2'-deoxycytidine in DNA + S-adenosyl-L-homocysteine + H(+)</text>
        <dbReference type="Rhea" id="RHEA:13681"/>
        <dbReference type="Rhea" id="RHEA-COMP:11369"/>
        <dbReference type="Rhea" id="RHEA-COMP:11370"/>
        <dbReference type="ChEBI" id="CHEBI:15378"/>
        <dbReference type="ChEBI" id="CHEBI:57856"/>
        <dbReference type="ChEBI" id="CHEBI:59789"/>
        <dbReference type="ChEBI" id="CHEBI:85452"/>
        <dbReference type="ChEBI" id="CHEBI:85454"/>
        <dbReference type="EC" id="2.1.1.37"/>
    </reaction>
</comment>
<evidence type="ECO:0000256" key="1">
    <source>
        <dbReference type="ARBA" id="ARBA00011975"/>
    </source>
</evidence>
<evidence type="ECO:0000256" key="8">
    <source>
        <dbReference type="SAM" id="MobiDB-lite"/>
    </source>
</evidence>
<gene>
    <name evidence="9" type="ORF">HNR55_002765</name>
</gene>
<keyword evidence="3 7" id="KW-0808">Transferase</keyword>
<dbReference type="PROSITE" id="PS51679">
    <property type="entry name" value="SAM_MT_C5"/>
    <property type="match status" value="1"/>
</dbReference>
<evidence type="ECO:0000256" key="6">
    <source>
        <dbReference type="ARBA" id="ARBA00047422"/>
    </source>
</evidence>
<dbReference type="Proteomes" id="UP000578000">
    <property type="component" value="Unassembled WGS sequence"/>
</dbReference>
<sequence>MTRIPLPTGIAMPYAPPRVLDLFAGAAGGWTLGLHRAGFVTVAACEIVPWRRVLYAENNSHVRLYDDIRTLTAGRLVSDLGFLPDLIAGSPPCQDISSANTRGKGIDGARSGLYLEAVRLVGECRPRWFAFENSANLRTRGADRLLDALEALGYAVEACVVGAGDVGACHVRKRSWLIGHDPRQLAHTGLAVTAGRDADGRGIGCAGGDEGVGSVRRLPGDDLAHADGDVRHEGRGGRGSRLDIPVPGDPRDAARFGCREGWPGRRAGADDGAGKPSRGHADAEGLGHGGGRSRSAGPDGHSASLPAGGGAGNAADADETGQPDGRVERCLRPAEITDDGRGDGWCDDGPGATGSLGRSTGTGDAAAEPWADWNGGPAAHLRLDDGLSAWLARTRVALGDGRRASAASLVVEVFGDAVVPDIPEAIGRAILRVEYALDMVLARASVGDVS</sequence>
<dbReference type="GO" id="GO:0003677">
    <property type="term" value="F:DNA binding"/>
    <property type="evidence" value="ECO:0007669"/>
    <property type="project" value="TreeGrafter"/>
</dbReference>
<dbReference type="RefSeq" id="WP_117127366.1">
    <property type="nucleotide sequence ID" value="NZ_BAABDB010000023.1"/>
</dbReference>
<dbReference type="GO" id="GO:0003886">
    <property type="term" value="F:DNA (cytosine-5-)-methyltransferase activity"/>
    <property type="evidence" value="ECO:0007669"/>
    <property type="project" value="UniProtKB-EC"/>
</dbReference>
<dbReference type="InterPro" id="IPR018117">
    <property type="entry name" value="C5_DNA_meth_AS"/>
</dbReference>
<dbReference type="EC" id="2.1.1.37" evidence="1"/>
<keyword evidence="2 7" id="KW-0489">Methyltransferase</keyword>
<protein>
    <recommendedName>
        <fullName evidence="1">DNA (cytosine-5-)-methyltransferase</fullName>
        <ecNumber evidence="1">2.1.1.37</ecNumber>
    </recommendedName>
</protein>
<dbReference type="EMBL" id="JACHIE010000015">
    <property type="protein sequence ID" value="MBB6458160.1"/>
    <property type="molecule type" value="Genomic_DNA"/>
</dbReference>
<keyword evidence="5" id="KW-0680">Restriction system</keyword>
<evidence type="ECO:0000313" key="10">
    <source>
        <dbReference type="Proteomes" id="UP000578000"/>
    </source>
</evidence>